<dbReference type="AlphaFoldDB" id="A0A9K3GRU9"/>
<dbReference type="GO" id="GO:0002161">
    <property type="term" value="F:aminoacyl-tRNA deacylase activity"/>
    <property type="evidence" value="ECO:0007669"/>
    <property type="project" value="InterPro"/>
</dbReference>
<dbReference type="GO" id="GO:0005524">
    <property type="term" value="F:ATP binding"/>
    <property type="evidence" value="ECO:0007669"/>
    <property type="project" value="UniProtKB-KW"/>
</dbReference>
<keyword evidence="2" id="KW-0547">Nucleotide-binding</keyword>
<keyword evidence="5" id="KW-0030">Aminoacyl-tRNA synthetase</keyword>
<keyword evidence="7" id="KW-1185">Reference proteome</keyword>
<keyword evidence="4" id="KW-0648">Protein biosynthesis</keyword>
<evidence type="ECO:0000256" key="1">
    <source>
        <dbReference type="ARBA" id="ARBA00022598"/>
    </source>
</evidence>
<evidence type="ECO:0000256" key="4">
    <source>
        <dbReference type="ARBA" id="ARBA00022917"/>
    </source>
</evidence>
<evidence type="ECO:0000256" key="2">
    <source>
        <dbReference type="ARBA" id="ARBA00022741"/>
    </source>
</evidence>
<evidence type="ECO:0000256" key="5">
    <source>
        <dbReference type="ARBA" id="ARBA00023146"/>
    </source>
</evidence>
<gene>
    <name evidence="6" type="ORF">KIPB_015668</name>
</gene>
<comment type="caution">
    <text evidence="6">The sequence shown here is derived from an EMBL/GenBank/DDBJ whole genome shotgun (WGS) entry which is preliminary data.</text>
</comment>
<proteinExistence type="predicted"/>
<evidence type="ECO:0008006" key="8">
    <source>
        <dbReference type="Google" id="ProtNLM"/>
    </source>
</evidence>
<feature type="non-terminal residue" evidence="6">
    <location>
        <position position="113"/>
    </location>
</feature>
<protein>
    <recommendedName>
        <fullName evidence="8">Aminoacyl-tRNA synthetase class Ia domain-containing protein</fullName>
    </recommendedName>
</protein>
<dbReference type="GO" id="GO:0006428">
    <property type="term" value="P:isoleucyl-tRNA aminoacylation"/>
    <property type="evidence" value="ECO:0007669"/>
    <property type="project" value="TreeGrafter"/>
</dbReference>
<reference evidence="6 7" key="1">
    <citation type="journal article" date="2018" name="PLoS ONE">
        <title>The draft genome of Kipferlia bialata reveals reductive genome evolution in fornicate parasites.</title>
        <authorList>
            <person name="Tanifuji G."/>
            <person name="Takabayashi S."/>
            <person name="Kume K."/>
            <person name="Takagi M."/>
            <person name="Nakayama T."/>
            <person name="Kamikawa R."/>
            <person name="Inagaki Y."/>
            <person name="Hashimoto T."/>
        </authorList>
    </citation>
    <scope>NUCLEOTIDE SEQUENCE [LARGE SCALE GENOMIC DNA]</scope>
    <source>
        <strain evidence="6">NY0173</strain>
    </source>
</reference>
<dbReference type="Proteomes" id="UP000265618">
    <property type="component" value="Unassembled WGS sequence"/>
</dbReference>
<name>A0A9K3GRU9_9EUKA</name>
<dbReference type="OrthoDB" id="6258159at2759"/>
<dbReference type="EMBL" id="BDIP01008959">
    <property type="protein sequence ID" value="GIQ92096.1"/>
    <property type="molecule type" value="Genomic_DNA"/>
</dbReference>
<feature type="non-terminal residue" evidence="6">
    <location>
        <position position="1"/>
    </location>
</feature>
<dbReference type="InterPro" id="IPR009008">
    <property type="entry name" value="Val/Leu/Ile-tRNA-synth_edit"/>
</dbReference>
<dbReference type="SUPFAM" id="SSF50677">
    <property type="entry name" value="ValRS/IleRS/LeuRS editing domain"/>
    <property type="match status" value="1"/>
</dbReference>
<dbReference type="GO" id="GO:0004822">
    <property type="term" value="F:isoleucine-tRNA ligase activity"/>
    <property type="evidence" value="ECO:0007669"/>
    <property type="project" value="InterPro"/>
</dbReference>
<accession>A0A9K3GRU9</accession>
<organism evidence="6 7">
    <name type="scientific">Kipferlia bialata</name>
    <dbReference type="NCBI Taxonomy" id="797122"/>
    <lineage>
        <taxon>Eukaryota</taxon>
        <taxon>Metamonada</taxon>
        <taxon>Carpediemonas-like organisms</taxon>
        <taxon>Kipferlia</taxon>
    </lineage>
</organism>
<evidence type="ECO:0000313" key="6">
    <source>
        <dbReference type="EMBL" id="GIQ92096.1"/>
    </source>
</evidence>
<keyword evidence="1" id="KW-0436">Ligase</keyword>
<dbReference type="PANTHER" id="PTHR42780:SF1">
    <property type="entry name" value="ISOLEUCINE--TRNA LIGASE, CYTOPLASMIC"/>
    <property type="match status" value="1"/>
</dbReference>
<evidence type="ECO:0000313" key="7">
    <source>
        <dbReference type="Proteomes" id="UP000265618"/>
    </source>
</evidence>
<keyword evidence="3" id="KW-0067">ATP-binding</keyword>
<evidence type="ECO:0000256" key="3">
    <source>
        <dbReference type="ARBA" id="ARBA00022840"/>
    </source>
</evidence>
<dbReference type="InterPro" id="IPR023586">
    <property type="entry name" value="Ile-tRNA-ligase_type2"/>
</dbReference>
<sequence length="113" mass="12584">EFADEHGCWRVLEDSYVSDDSGSGVVHIAPFFGEDDHRVGLKNGIIKADGAIVCPINETGHMEDTCGPFAGMYVKDADKHIIEDLKSRGRLLSRSQVVHSYPFCWRSNTPLVY</sequence>
<dbReference type="Gene3D" id="3.90.740.10">
    <property type="entry name" value="Valyl/Leucyl/Isoleucyl-tRNA synthetase, editing domain"/>
    <property type="match status" value="1"/>
</dbReference>
<dbReference type="PANTHER" id="PTHR42780">
    <property type="entry name" value="SOLEUCYL-TRNA SYNTHETASE"/>
    <property type="match status" value="1"/>
</dbReference>